<organism evidence="14 15">
    <name type="scientific">Coniophora puteana (strain RWD-64-598)</name>
    <name type="common">Brown rot fungus</name>
    <dbReference type="NCBI Taxonomy" id="741705"/>
    <lineage>
        <taxon>Eukaryota</taxon>
        <taxon>Fungi</taxon>
        <taxon>Dikarya</taxon>
        <taxon>Basidiomycota</taxon>
        <taxon>Agaricomycotina</taxon>
        <taxon>Agaricomycetes</taxon>
        <taxon>Agaricomycetidae</taxon>
        <taxon>Boletales</taxon>
        <taxon>Coniophorineae</taxon>
        <taxon>Coniophoraceae</taxon>
        <taxon>Coniophora</taxon>
    </lineage>
</organism>
<keyword evidence="11" id="KW-0503">Monooxygenase</keyword>
<evidence type="ECO:0000256" key="12">
    <source>
        <dbReference type="ARBA" id="ARBA00023136"/>
    </source>
</evidence>
<keyword evidence="5 13" id="KW-0349">Heme</keyword>
<keyword evidence="10 13" id="KW-0408">Iron</keyword>
<dbReference type="EMBL" id="JH711579">
    <property type="protein sequence ID" value="EIW80412.1"/>
    <property type="molecule type" value="Genomic_DNA"/>
</dbReference>
<dbReference type="GO" id="GO:0016705">
    <property type="term" value="F:oxidoreductase activity, acting on paired donors, with incorporation or reduction of molecular oxygen"/>
    <property type="evidence" value="ECO:0007669"/>
    <property type="project" value="InterPro"/>
</dbReference>
<keyword evidence="12" id="KW-0472">Membrane</keyword>
<evidence type="ECO:0000256" key="13">
    <source>
        <dbReference type="PIRSR" id="PIRSR602401-1"/>
    </source>
</evidence>
<keyword evidence="7 13" id="KW-0479">Metal-binding</keyword>
<dbReference type="OrthoDB" id="1470350at2759"/>
<protein>
    <submittedName>
        <fullName evidence="14">Cytochrome P450</fullName>
    </submittedName>
</protein>
<evidence type="ECO:0000256" key="5">
    <source>
        <dbReference type="ARBA" id="ARBA00022617"/>
    </source>
</evidence>
<evidence type="ECO:0000256" key="1">
    <source>
        <dbReference type="ARBA" id="ARBA00001971"/>
    </source>
</evidence>
<dbReference type="GO" id="GO:0005506">
    <property type="term" value="F:iron ion binding"/>
    <property type="evidence" value="ECO:0007669"/>
    <property type="project" value="InterPro"/>
</dbReference>
<keyword evidence="6" id="KW-0812">Transmembrane</keyword>
<gene>
    <name evidence="14" type="ORF">CONPUDRAFT_90642</name>
</gene>
<dbReference type="Gene3D" id="1.10.630.10">
    <property type="entry name" value="Cytochrome P450"/>
    <property type="match status" value="1"/>
</dbReference>
<dbReference type="InterPro" id="IPR036396">
    <property type="entry name" value="Cyt_P450_sf"/>
</dbReference>
<comment type="caution">
    <text evidence="14">The sequence shown here is derived from an EMBL/GenBank/DDBJ whole genome shotgun (WGS) entry which is preliminary data.</text>
</comment>
<dbReference type="GO" id="GO:0016020">
    <property type="term" value="C:membrane"/>
    <property type="evidence" value="ECO:0007669"/>
    <property type="project" value="UniProtKB-SubCell"/>
</dbReference>
<keyword evidence="9" id="KW-0560">Oxidoreductase</keyword>
<accession>A0A5M3MMI1</accession>
<dbReference type="PRINTS" id="PR00463">
    <property type="entry name" value="EP450I"/>
</dbReference>
<keyword evidence="8" id="KW-1133">Transmembrane helix</keyword>
<dbReference type="PRINTS" id="PR00385">
    <property type="entry name" value="P450"/>
</dbReference>
<evidence type="ECO:0000256" key="6">
    <source>
        <dbReference type="ARBA" id="ARBA00022692"/>
    </source>
</evidence>
<dbReference type="InterPro" id="IPR001128">
    <property type="entry name" value="Cyt_P450"/>
</dbReference>
<evidence type="ECO:0000256" key="11">
    <source>
        <dbReference type="ARBA" id="ARBA00023033"/>
    </source>
</evidence>
<dbReference type="OMA" id="SWRLDRE"/>
<comment type="pathway">
    <text evidence="3">Secondary metabolite biosynthesis; terpenoid biosynthesis.</text>
</comment>
<reference evidence="15" key="1">
    <citation type="journal article" date="2012" name="Science">
        <title>The Paleozoic origin of enzymatic lignin decomposition reconstructed from 31 fungal genomes.</title>
        <authorList>
            <person name="Floudas D."/>
            <person name="Binder M."/>
            <person name="Riley R."/>
            <person name="Barry K."/>
            <person name="Blanchette R.A."/>
            <person name="Henrissat B."/>
            <person name="Martinez A.T."/>
            <person name="Otillar R."/>
            <person name="Spatafora J.W."/>
            <person name="Yadav J.S."/>
            <person name="Aerts A."/>
            <person name="Benoit I."/>
            <person name="Boyd A."/>
            <person name="Carlson A."/>
            <person name="Copeland A."/>
            <person name="Coutinho P.M."/>
            <person name="de Vries R.P."/>
            <person name="Ferreira P."/>
            <person name="Findley K."/>
            <person name="Foster B."/>
            <person name="Gaskell J."/>
            <person name="Glotzer D."/>
            <person name="Gorecki P."/>
            <person name="Heitman J."/>
            <person name="Hesse C."/>
            <person name="Hori C."/>
            <person name="Igarashi K."/>
            <person name="Jurgens J.A."/>
            <person name="Kallen N."/>
            <person name="Kersten P."/>
            <person name="Kohler A."/>
            <person name="Kuees U."/>
            <person name="Kumar T.K.A."/>
            <person name="Kuo A."/>
            <person name="LaButti K."/>
            <person name="Larrondo L.F."/>
            <person name="Lindquist E."/>
            <person name="Ling A."/>
            <person name="Lombard V."/>
            <person name="Lucas S."/>
            <person name="Lundell T."/>
            <person name="Martin R."/>
            <person name="McLaughlin D.J."/>
            <person name="Morgenstern I."/>
            <person name="Morin E."/>
            <person name="Murat C."/>
            <person name="Nagy L.G."/>
            <person name="Nolan M."/>
            <person name="Ohm R.A."/>
            <person name="Patyshakuliyeva A."/>
            <person name="Rokas A."/>
            <person name="Ruiz-Duenas F.J."/>
            <person name="Sabat G."/>
            <person name="Salamov A."/>
            <person name="Samejima M."/>
            <person name="Schmutz J."/>
            <person name="Slot J.C."/>
            <person name="St John F."/>
            <person name="Stenlid J."/>
            <person name="Sun H."/>
            <person name="Sun S."/>
            <person name="Syed K."/>
            <person name="Tsang A."/>
            <person name="Wiebenga A."/>
            <person name="Young D."/>
            <person name="Pisabarro A."/>
            <person name="Eastwood D.C."/>
            <person name="Martin F."/>
            <person name="Cullen D."/>
            <person name="Grigoriev I.V."/>
            <person name="Hibbett D.S."/>
        </authorList>
    </citation>
    <scope>NUCLEOTIDE SEQUENCE [LARGE SCALE GENOMIC DNA]</scope>
    <source>
        <strain evidence="15">RWD-64-598 SS2</strain>
    </source>
</reference>
<dbReference type="Proteomes" id="UP000053558">
    <property type="component" value="Unassembled WGS sequence"/>
</dbReference>
<dbReference type="SUPFAM" id="SSF48264">
    <property type="entry name" value="Cytochrome P450"/>
    <property type="match status" value="1"/>
</dbReference>
<evidence type="ECO:0000313" key="14">
    <source>
        <dbReference type="EMBL" id="EIW80412.1"/>
    </source>
</evidence>
<keyword evidence="15" id="KW-1185">Reference proteome</keyword>
<evidence type="ECO:0000256" key="8">
    <source>
        <dbReference type="ARBA" id="ARBA00022989"/>
    </source>
</evidence>
<comment type="subcellular location">
    <subcellularLocation>
        <location evidence="2">Membrane</location>
    </subcellularLocation>
</comment>
<dbReference type="PANTHER" id="PTHR24305">
    <property type="entry name" value="CYTOCHROME P450"/>
    <property type="match status" value="1"/>
</dbReference>
<dbReference type="InterPro" id="IPR050121">
    <property type="entry name" value="Cytochrome_P450_monoxygenase"/>
</dbReference>
<proteinExistence type="inferred from homology"/>
<dbReference type="KEGG" id="cput:CONPUDRAFT_90642"/>
<evidence type="ECO:0000256" key="9">
    <source>
        <dbReference type="ARBA" id="ARBA00023002"/>
    </source>
</evidence>
<evidence type="ECO:0000256" key="2">
    <source>
        <dbReference type="ARBA" id="ARBA00004370"/>
    </source>
</evidence>
<comment type="similarity">
    <text evidence="4">Belongs to the cytochrome P450 family.</text>
</comment>
<sequence>MGLPTALAGLSFLVYVVYRYFTRLRLTPLQGPPSSSFLMGNLPELYRSLVGEIDFKWQQQYGNAVRFKSIVGNDALWIADPKALQYIFQTSGYHFPKQKERLVVTRLMHGKGLVWAEGDIHKRQRKVMLPAFGGPESKALLSLFSNSVQSLTSKWAEKLDGSKDGSLVLDMPSWLSRATMDALGHAAFDYDFGALSNDENELTKAYNGLMVDVFGFPSLRLIFTQAVARYVPKSVLHYLAFNSSSPRTQKIHSTTSLADKVSKQLVEEKAEMILAGNSGRDVLSILVKSNMDASAKTKLEEDEMYSQMRTLLVAGHETTANSLSWVLYELAKLPHVQDRLRAEIRDMEAKIHARGDDTFTTADLEAMPYTVAVMKEGLRFDPVVYHIHRVAGRDDVIPLSKPVTTTNGKLVGEIAIPEGTRVVASIAAYNRIPEIWGEDAHLFNPDRWLNKSPVAEKFPTVGVYGNMMTFIGGTRACIGWRFAVIEMQAFLVELVNKFEFSLADETKRVRREPCLVMSPTLEGEAGKGPQLPLMVTWAPRGAI</sequence>
<dbReference type="GO" id="GO:0020037">
    <property type="term" value="F:heme binding"/>
    <property type="evidence" value="ECO:0007669"/>
    <property type="project" value="InterPro"/>
</dbReference>
<dbReference type="RefSeq" id="XP_007769368.1">
    <property type="nucleotide sequence ID" value="XM_007771178.1"/>
</dbReference>
<evidence type="ECO:0000256" key="7">
    <source>
        <dbReference type="ARBA" id="ARBA00022723"/>
    </source>
</evidence>
<dbReference type="CDD" id="cd11069">
    <property type="entry name" value="CYP_FUM15-like"/>
    <property type="match status" value="1"/>
</dbReference>
<comment type="cofactor">
    <cofactor evidence="1 13">
        <name>heme</name>
        <dbReference type="ChEBI" id="CHEBI:30413"/>
    </cofactor>
</comment>
<evidence type="ECO:0000256" key="4">
    <source>
        <dbReference type="ARBA" id="ARBA00010617"/>
    </source>
</evidence>
<dbReference type="Pfam" id="PF00067">
    <property type="entry name" value="p450"/>
    <property type="match status" value="1"/>
</dbReference>
<name>A0A5M3MMI1_CONPW</name>
<evidence type="ECO:0000313" key="15">
    <source>
        <dbReference type="Proteomes" id="UP000053558"/>
    </source>
</evidence>
<evidence type="ECO:0000256" key="3">
    <source>
        <dbReference type="ARBA" id="ARBA00004721"/>
    </source>
</evidence>
<dbReference type="GeneID" id="19211402"/>
<evidence type="ECO:0000256" key="10">
    <source>
        <dbReference type="ARBA" id="ARBA00023004"/>
    </source>
</evidence>
<dbReference type="PANTHER" id="PTHR24305:SF166">
    <property type="entry name" value="CYTOCHROME P450 12A4, MITOCHONDRIAL-RELATED"/>
    <property type="match status" value="1"/>
</dbReference>
<dbReference type="AlphaFoldDB" id="A0A5M3MMI1"/>
<feature type="binding site" description="axial binding residue" evidence="13">
    <location>
        <position position="477"/>
    </location>
    <ligand>
        <name>heme</name>
        <dbReference type="ChEBI" id="CHEBI:30413"/>
    </ligand>
    <ligandPart>
        <name>Fe</name>
        <dbReference type="ChEBI" id="CHEBI:18248"/>
    </ligandPart>
</feature>
<dbReference type="GO" id="GO:0004497">
    <property type="term" value="F:monooxygenase activity"/>
    <property type="evidence" value="ECO:0007669"/>
    <property type="project" value="UniProtKB-KW"/>
</dbReference>
<dbReference type="InterPro" id="IPR002401">
    <property type="entry name" value="Cyt_P450_E_grp-I"/>
</dbReference>